<evidence type="ECO:0000313" key="2">
    <source>
        <dbReference type="Proteomes" id="UP000249661"/>
    </source>
</evidence>
<evidence type="ECO:0000313" key="1">
    <source>
        <dbReference type="EMBL" id="RAH65109.1"/>
    </source>
</evidence>
<proteinExistence type="predicted"/>
<keyword evidence="2" id="KW-1185">Reference proteome</keyword>
<organism evidence="1 2">
    <name type="scientific">Aspergillus aculeatinus CBS 121060</name>
    <dbReference type="NCBI Taxonomy" id="1448322"/>
    <lineage>
        <taxon>Eukaryota</taxon>
        <taxon>Fungi</taxon>
        <taxon>Dikarya</taxon>
        <taxon>Ascomycota</taxon>
        <taxon>Pezizomycotina</taxon>
        <taxon>Eurotiomycetes</taxon>
        <taxon>Eurotiomycetidae</taxon>
        <taxon>Eurotiales</taxon>
        <taxon>Aspergillaceae</taxon>
        <taxon>Aspergillus</taxon>
        <taxon>Aspergillus subgen. Circumdati</taxon>
    </lineage>
</organism>
<protein>
    <submittedName>
        <fullName evidence="1">Metallo-dependent hydrolase</fullName>
    </submittedName>
</protein>
<sequence>MDLSKPVDDEFTRALPKIEASQAILSDAKLHAHLSGSISRQCLHEIWAQKKAQSPETFTLEDPLVAMPPGKVDYSLQTFFTTFSHTIYHLLTTLSDIRAATRSTLADFAADGVVYLELRTIPRASPAQSFTREEYLTTVLDTIAEFGLQQQQEQQQQPPANTSSLPSESGASPKKAAMTTNLILAIDRGTMTAQDAMEVVQLAIKYRSPNPSTRRSTHPHPRKTGGTVIGLDICGDPTKGDIALYAPALALAKAVGLGVTVHFAEVAPNPHQPRNQEEELRTLLDFEPDRLGHVIHVSAPIKQAIRQRRCALELCLSCNVHAGMVAGGFAEHHFGEWWADGTGQCVVVLCTDDVGFFCSPVSNEYRLAAEHFRLGRAEVLRLCRRSYGAIFGGAAETERLHKLLDDFEAGYKG</sequence>
<dbReference type="EMBL" id="KZ825000">
    <property type="protein sequence ID" value="RAH65109.1"/>
    <property type="molecule type" value="Genomic_DNA"/>
</dbReference>
<reference evidence="1" key="1">
    <citation type="submission" date="2018-02" db="EMBL/GenBank/DDBJ databases">
        <title>The genomes of Aspergillus section Nigri reveals drivers in fungal speciation.</title>
        <authorList>
            <consortium name="DOE Joint Genome Institute"/>
            <person name="Vesth T.C."/>
            <person name="Nybo J."/>
            <person name="Theobald S."/>
            <person name="Brandl J."/>
            <person name="Frisvad J.C."/>
            <person name="Nielsen K.F."/>
            <person name="Lyhne E.K."/>
            <person name="Kogle M.E."/>
            <person name="Kuo A."/>
            <person name="Riley R."/>
            <person name="Clum A."/>
            <person name="Nolan M."/>
            <person name="Lipzen A."/>
            <person name="Salamov A."/>
            <person name="Henrissat B."/>
            <person name="Wiebenga A."/>
            <person name="De vries R.P."/>
            <person name="Grigoriev I.V."/>
            <person name="Mortensen U.H."/>
            <person name="Andersen M.R."/>
            <person name="Baker S.E."/>
        </authorList>
    </citation>
    <scope>NUCLEOTIDE SEQUENCE</scope>
    <source>
        <strain evidence="1">CBS 121060</strain>
    </source>
</reference>
<dbReference type="Proteomes" id="UP000249661">
    <property type="component" value="Unassembled WGS sequence"/>
</dbReference>
<gene>
    <name evidence="1" type="ORF">BO66DRAFT_475298</name>
</gene>
<keyword evidence="1" id="KW-0378">Hydrolase</keyword>
<accession>A0ACD1GV30</accession>
<name>A0ACD1GV30_9EURO</name>